<dbReference type="AlphaFoldDB" id="A0A6B0V1U6"/>
<name>A0A6B0V1U6_IXORI</name>
<organism evidence="2">
    <name type="scientific">Ixodes ricinus</name>
    <name type="common">Common tick</name>
    <name type="synonym">Acarus ricinus</name>
    <dbReference type="NCBI Taxonomy" id="34613"/>
    <lineage>
        <taxon>Eukaryota</taxon>
        <taxon>Metazoa</taxon>
        <taxon>Ecdysozoa</taxon>
        <taxon>Arthropoda</taxon>
        <taxon>Chelicerata</taxon>
        <taxon>Arachnida</taxon>
        <taxon>Acari</taxon>
        <taxon>Parasitiformes</taxon>
        <taxon>Ixodida</taxon>
        <taxon>Ixodoidea</taxon>
        <taxon>Ixodidae</taxon>
        <taxon>Ixodinae</taxon>
        <taxon>Ixodes</taxon>
    </lineage>
</organism>
<accession>A0A6B0V1U6</accession>
<protein>
    <submittedName>
        <fullName evidence="2">Putative tick transposon</fullName>
    </submittedName>
</protein>
<evidence type="ECO:0000256" key="1">
    <source>
        <dbReference type="SAM" id="MobiDB-lite"/>
    </source>
</evidence>
<dbReference type="EMBL" id="GIFC01013789">
    <property type="protein sequence ID" value="MXU95872.1"/>
    <property type="molecule type" value="Transcribed_RNA"/>
</dbReference>
<proteinExistence type="predicted"/>
<feature type="region of interest" description="Disordered" evidence="1">
    <location>
        <begin position="1"/>
        <end position="33"/>
    </location>
</feature>
<reference evidence="2" key="1">
    <citation type="submission" date="2019-12" db="EMBL/GenBank/DDBJ databases">
        <title>An insight into the sialome of adult female Ixodes ricinus ticks feeding for 6 days.</title>
        <authorList>
            <person name="Perner J."/>
            <person name="Ribeiro J.M.C."/>
        </authorList>
    </citation>
    <scope>NUCLEOTIDE SEQUENCE</scope>
    <source>
        <strain evidence="2">Semi-engorged</strain>
        <tissue evidence="2">Salivary glands</tissue>
    </source>
</reference>
<sequence>MKQHLYSRAQTARSRRGGNPPSTVGHTTNRHDRLRTQTRGLEIVKSHDPQILDFMKVKCVALNPCKRLELTKLEQNMRKSRTGNLDVFFAVKIHKLGAPLRSIVTERGSWQRLFSLSLQKHFSDLKLSDPFLMRSSQCIVDIFSKESYVDSLGLSIGVDVLFYSIPCCAMIVLVRECIERNDTIAFQNARGVFLGGFL</sequence>
<evidence type="ECO:0000313" key="2">
    <source>
        <dbReference type="EMBL" id="MXU95872.1"/>
    </source>
</evidence>